<name>A0ABW3FI60_9HYPH</name>
<evidence type="ECO:0000256" key="1">
    <source>
        <dbReference type="SAM" id="MobiDB-lite"/>
    </source>
</evidence>
<proteinExistence type="predicted"/>
<evidence type="ECO:0000313" key="3">
    <source>
        <dbReference type="Proteomes" id="UP001597101"/>
    </source>
</evidence>
<keyword evidence="3" id="KW-1185">Reference proteome</keyword>
<gene>
    <name evidence="2" type="ORF">ACFQ14_12955</name>
</gene>
<comment type="caution">
    <text evidence="2">The sequence shown here is derived from an EMBL/GenBank/DDBJ whole genome shotgun (WGS) entry which is preliminary data.</text>
</comment>
<dbReference type="EMBL" id="JBHTJV010000012">
    <property type="protein sequence ID" value="MFD0917317.1"/>
    <property type="molecule type" value="Genomic_DNA"/>
</dbReference>
<feature type="region of interest" description="Disordered" evidence="1">
    <location>
        <begin position="145"/>
        <end position="175"/>
    </location>
</feature>
<accession>A0ABW3FI60</accession>
<sequence length="175" mass="19371">MTRFTDAALLKGDYAHMAQEFRAGNRAAPAQKDWQKAACDTGAEEAAQEVAKHIFALQQQIDAEKDRIDVLAFSAIGQFRVLGLVPGESEMIRIDGVQPDGSPVAVLTHYEQLSLTFVAVPHEAEDDDDGLKIGFVIFDELKERKKKRAKKKLSLSTSRKMKMKTAPKKKTGQAK</sequence>
<protein>
    <submittedName>
        <fullName evidence="2">Uncharacterized protein</fullName>
    </submittedName>
</protein>
<organism evidence="2 3">
    <name type="scientific">Pseudahrensia aquimaris</name>
    <dbReference type="NCBI Taxonomy" id="744461"/>
    <lineage>
        <taxon>Bacteria</taxon>
        <taxon>Pseudomonadati</taxon>
        <taxon>Pseudomonadota</taxon>
        <taxon>Alphaproteobacteria</taxon>
        <taxon>Hyphomicrobiales</taxon>
        <taxon>Ahrensiaceae</taxon>
        <taxon>Pseudahrensia</taxon>
    </lineage>
</organism>
<dbReference type="RefSeq" id="WP_377213180.1">
    <property type="nucleotide sequence ID" value="NZ_JBHTJV010000012.1"/>
</dbReference>
<reference evidence="3" key="1">
    <citation type="journal article" date="2019" name="Int. J. Syst. Evol. Microbiol.">
        <title>The Global Catalogue of Microorganisms (GCM) 10K type strain sequencing project: providing services to taxonomists for standard genome sequencing and annotation.</title>
        <authorList>
            <consortium name="The Broad Institute Genomics Platform"/>
            <consortium name="The Broad Institute Genome Sequencing Center for Infectious Disease"/>
            <person name="Wu L."/>
            <person name="Ma J."/>
        </authorList>
    </citation>
    <scope>NUCLEOTIDE SEQUENCE [LARGE SCALE GENOMIC DNA]</scope>
    <source>
        <strain evidence="3">CCUG 60023</strain>
    </source>
</reference>
<evidence type="ECO:0000313" key="2">
    <source>
        <dbReference type="EMBL" id="MFD0917317.1"/>
    </source>
</evidence>
<dbReference type="Proteomes" id="UP001597101">
    <property type="component" value="Unassembled WGS sequence"/>
</dbReference>